<dbReference type="FunFam" id="2.60.40.10:FF:000495">
    <property type="entry name" value="Periplasmic beta-glucosidase"/>
    <property type="match status" value="1"/>
</dbReference>
<keyword evidence="9" id="KW-1185">Reference proteome</keyword>
<dbReference type="PANTHER" id="PTHR30620:SF16">
    <property type="entry name" value="LYSOSOMAL BETA GLUCOSIDASE"/>
    <property type="match status" value="1"/>
</dbReference>
<dbReference type="EC" id="3.2.1.21" evidence="3"/>
<evidence type="ECO:0000259" key="7">
    <source>
        <dbReference type="SMART" id="SM01217"/>
    </source>
</evidence>
<dbReference type="SUPFAM" id="SSF51445">
    <property type="entry name" value="(Trans)glycosidases"/>
    <property type="match status" value="1"/>
</dbReference>
<dbReference type="Gene3D" id="3.40.50.1700">
    <property type="entry name" value="Glycoside hydrolase family 3 C-terminal domain"/>
    <property type="match status" value="1"/>
</dbReference>
<dbReference type="Gene3D" id="2.60.40.10">
    <property type="entry name" value="Immunoglobulins"/>
    <property type="match status" value="1"/>
</dbReference>
<gene>
    <name evidence="8" type="ORF">MYP_1909</name>
</gene>
<dbReference type="Pfam" id="PF01915">
    <property type="entry name" value="Glyco_hydro_3_C"/>
    <property type="match status" value="1"/>
</dbReference>
<evidence type="ECO:0000313" key="9">
    <source>
        <dbReference type="Proteomes" id="UP000030185"/>
    </source>
</evidence>
<dbReference type="GO" id="GO:0009251">
    <property type="term" value="P:glucan catabolic process"/>
    <property type="evidence" value="ECO:0007669"/>
    <property type="project" value="TreeGrafter"/>
</dbReference>
<dbReference type="InterPro" id="IPR036881">
    <property type="entry name" value="Glyco_hydro_3_C_sf"/>
</dbReference>
<evidence type="ECO:0000256" key="3">
    <source>
        <dbReference type="ARBA" id="ARBA00012744"/>
    </source>
</evidence>
<dbReference type="InterPro" id="IPR017853">
    <property type="entry name" value="GH"/>
</dbReference>
<dbReference type="AlphaFoldDB" id="A0A098LCF8"/>
<evidence type="ECO:0000256" key="4">
    <source>
        <dbReference type="ARBA" id="ARBA00022729"/>
    </source>
</evidence>
<evidence type="ECO:0000313" key="8">
    <source>
        <dbReference type="EMBL" id="GAL84681.1"/>
    </source>
</evidence>
<comment type="caution">
    <text evidence="8">The sequence shown here is derived from an EMBL/GenBank/DDBJ whole genome shotgun (WGS) entry which is preliminary data.</text>
</comment>
<feature type="domain" description="Fibronectin type III-like" evidence="7">
    <location>
        <begin position="622"/>
        <end position="691"/>
    </location>
</feature>
<dbReference type="PRINTS" id="PR00133">
    <property type="entry name" value="GLHYDRLASE3"/>
</dbReference>
<dbReference type="eggNOG" id="COG1472">
    <property type="taxonomic scope" value="Bacteria"/>
</dbReference>
<dbReference type="Pfam" id="PF00933">
    <property type="entry name" value="Glyco_hydro_3"/>
    <property type="match status" value="1"/>
</dbReference>
<dbReference type="Gene3D" id="3.20.20.300">
    <property type="entry name" value="Glycoside hydrolase, family 3, N-terminal domain"/>
    <property type="match status" value="1"/>
</dbReference>
<dbReference type="GO" id="GO:0008422">
    <property type="term" value="F:beta-glucosidase activity"/>
    <property type="evidence" value="ECO:0007669"/>
    <property type="project" value="UniProtKB-EC"/>
</dbReference>
<proteinExistence type="inferred from homology"/>
<keyword evidence="5" id="KW-0378">Hydrolase</keyword>
<dbReference type="PANTHER" id="PTHR30620">
    <property type="entry name" value="PERIPLASMIC BETA-GLUCOSIDASE-RELATED"/>
    <property type="match status" value="1"/>
</dbReference>
<dbReference type="InterPro" id="IPR026891">
    <property type="entry name" value="Fn3-like"/>
</dbReference>
<organism evidence="8 9">
    <name type="scientific">Sporocytophaga myxococcoides</name>
    <dbReference type="NCBI Taxonomy" id="153721"/>
    <lineage>
        <taxon>Bacteria</taxon>
        <taxon>Pseudomonadati</taxon>
        <taxon>Bacteroidota</taxon>
        <taxon>Cytophagia</taxon>
        <taxon>Cytophagales</taxon>
        <taxon>Cytophagaceae</taxon>
        <taxon>Sporocytophaga</taxon>
    </lineage>
</organism>
<dbReference type="InterPro" id="IPR001764">
    <property type="entry name" value="Glyco_hydro_3_N"/>
</dbReference>
<comment type="similarity">
    <text evidence="2">Belongs to the glycosyl hydrolase 3 family.</text>
</comment>
<evidence type="ECO:0000256" key="6">
    <source>
        <dbReference type="ARBA" id="ARBA00023295"/>
    </source>
</evidence>
<dbReference type="SMART" id="SM01217">
    <property type="entry name" value="Fn3_like"/>
    <property type="match status" value="1"/>
</dbReference>
<evidence type="ECO:0000256" key="5">
    <source>
        <dbReference type="ARBA" id="ARBA00022801"/>
    </source>
</evidence>
<keyword evidence="6" id="KW-0326">Glycosidase</keyword>
<dbReference type="Pfam" id="PF14310">
    <property type="entry name" value="Fn3-like"/>
    <property type="match status" value="1"/>
</dbReference>
<dbReference type="InterPro" id="IPR036962">
    <property type="entry name" value="Glyco_hydro_3_N_sf"/>
</dbReference>
<accession>A0A098LCF8</accession>
<sequence length="699" mass="78857">MTNLTLSAITDPSDNPLKVDPVKLRDVIVKHHVGSIQNVVKHAYSLEEWHKLINEIQKVSLTETRLKIPFLYCIDAVHGTNFTLNSTLFPHNLGLAATRNPELVKLCAEITAKEVRASGIRYNFSPVLDVGRQPLWPRFPETFGEDVLISTIMGVASIKGYEGKSLNDFASVASCMKHFVGYSVPANGKDRAAAYIPEINLREYFLPPFKAAVDAGSHTLMVNSGEVNGTPVHASRYLLTDVLRNELNYKGIIITDWEDIKKLTERHRVAENHKEAVYLSVNAGIDMCIVPFDFSFYEDLIALVKEGRIKEERINESVKRILDLKFDLGIFERPYVEKEAVKNFGLPEYKQAALAAARESITLLKNADQVLPLEKNKKVLVVGPYANSLTALNGAWSYTWQGRKPEYFPKTDLTILEALKRKVGETNIVYKKDFKEIPSDVKPDYIIVTLGEDAYAETPGNTKSLELPSEDIEGVRNIVKMYPTIPLVYILTEGRPRLIREIEPHAKGVLMAYWPGSQGGNAVADVLYGDYNPSGKLPFTYPRYSGELMTYDHKWLDEAVEIVEPEYKYFYEFDPQYPFGFGLSYTSFELSNLKLSNDQLTGDSKIKVSVDVKNTGRKSGQETVELYSRDHFASVTPSVKRLRGFKKVELKPGETKTVEYEISASDLAFVGEDMKWITEPGAFDIMVGDLKVLLNYRRQ</sequence>
<evidence type="ECO:0000256" key="2">
    <source>
        <dbReference type="ARBA" id="ARBA00005336"/>
    </source>
</evidence>
<dbReference type="EMBL" id="BBLT01000003">
    <property type="protein sequence ID" value="GAL84681.1"/>
    <property type="molecule type" value="Genomic_DNA"/>
</dbReference>
<comment type="catalytic activity">
    <reaction evidence="1">
        <text>Hydrolysis of terminal, non-reducing beta-D-glucosyl residues with release of beta-D-glucose.</text>
        <dbReference type="EC" id="3.2.1.21"/>
    </reaction>
</comment>
<dbReference type="InterPro" id="IPR002772">
    <property type="entry name" value="Glyco_hydro_3_C"/>
</dbReference>
<evidence type="ECO:0000256" key="1">
    <source>
        <dbReference type="ARBA" id="ARBA00000448"/>
    </source>
</evidence>
<dbReference type="InterPro" id="IPR051915">
    <property type="entry name" value="Cellulose_Degrad_GH3"/>
</dbReference>
<protein>
    <recommendedName>
        <fullName evidence="3">beta-glucosidase</fullName>
        <ecNumber evidence="3">3.2.1.21</ecNumber>
    </recommendedName>
</protein>
<dbReference type="SUPFAM" id="SSF52279">
    <property type="entry name" value="Beta-D-glucan exohydrolase, C-terminal domain"/>
    <property type="match status" value="1"/>
</dbReference>
<reference evidence="8 9" key="1">
    <citation type="submission" date="2014-09" db="EMBL/GenBank/DDBJ databases">
        <title>Sporocytophaga myxococcoides PG-01 genome sequencing.</title>
        <authorList>
            <person name="Liu L."/>
            <person name="Gao P.J."/>
            <person name="Chen G.J."/>
            <person name="Wang L.S."/>
        </authorList>
    </citation>
    <scope>NUCLEOTIDE SEQUENCE [LARGE SCALE GENOMIC DNA]</scope>
    <source>
        <strain evidence="8 9">PG-01</strain>
    </source>
</reference>
<dbReference type="InterPro" id="IPR013783">
    <property type="entry name" value="Ig-like_fold"/>
</dbReference>
<name>A0A098LCF8_9BACT</name>
<dbReference type="STRING" id="153721.MYP_1909"/>
<keyword evidence="4" id="KW-0732">Signal</keyword>
<dbReference type="Proteomes" id="UP000030185">
    <property type="component" value="Unassembled WGS sequence"/>
</dbReference>